<dbReference type="RefSeq" id="WP_350414276.1">
    <property type="nucleotide sequence ID" value="NZ_JBEOKT010000024.1"/>
</dbReference>
<keyword evidence="7" id="KW-0406">Ion transport</keyword>
<dbReference type="EMBL" id="JBEOKT010000024">
    <property type="protein sequence ID" value="MER2999465.1"/>
    <property type="molecule type" value="Genomic_DNA"/>
</dbReference>
<evidence type="ECO:0000256" key="6">
    <source>
        <dbReference type="ARBA" id="ARBA00022989"/>
    </source>
</evidence>
<gene>
    <name evidence="15" type="primary">mbhE</name>
    <name evidence="15" type="ORF">ABS362_18080</name>
</gene>
<evidence type="ECO:0000256" key="3">
    <source>
        <dbReference type="ARBA" id="ARBA00022449"/>
    </source>
</evidence>
<feature type="transmembrane region" description="Helical" evidence="10">
    <location>
        <begin position="320"/>
        <end position="342"/>
    </location>
</feature>
<feature type="transmembrane region" description="Helical" evidence="10">
    <location>
        <begin position="363"/>
        <end position="388"/>
    </location>
</feature>
<feature type="domain" description="NADH:quinone oxidoreductase/Mrp antiporter transmembrane" evidence="11">
    <location>
        <begin position="124"/>
        <end position="413"/>
    </location>
</feature>
<evidence type="ECO:0000256" key="7">
    <source>
        <dbReference type="ARBA" id="ARBA00023065"/>
    </source>
</evidence>
<dbReference type="Pfam" id="PF00361">
    <property type="entry name" value="Proton_antipo_M"/>
    <property type="match status" value="1"/>
</dbReference>
<evidence type="ECO:0000259" key="12">
    <source>
        <dbReference type="Pfam" id="PF00662"/>
    </source>
</evidence>
<dbReference type="Proteomes" id="UP001476807">
    <property type="component" value="Unassembled WGS sequence"/>
</dbReference>
<keyword evidence="4" id="KW-1003">Cell membrane</keyword>
<feature type="transmembrane region" description="Helical" evidence="10">
    <location>
        <begin position="268"/>
        <end position="288"/>
    </location>
</feature>
<dbReference type="InterPro" id="IPR001516">
    <property type="entry name" value="Proton_antipo_N"/>
</dbReference>
<sequence>MLYFLLGGFLYAFTVPVLHRFLGKYIFIPQVLLPLLLLLYYNTFLPGVLAGNTYSITHDWVPSLGVQLHFYIDGLALLFCFLITVFGALIMFYAAHYLHDHPKLGRFYLYLTLFMMAMLGVVTAGNLISLFIFWELTSISSYLLIGFGHEKEESRNAALQALLVTGLGGLALMAGFILLGAASGTYSIPDLINRSSLIVSDSLYLPLLLFILLGAFTKSAQFPFHFWLPNAMSAPTPVSAYLHSATMVKAGVYLLARLAPVLGGTDVWQYSLTITGTVTALLGAYLALQHSDLKAILAYTTISALGLLVSFIGIGTEEAIKAMVVFLLAHALYKGALFMVAGNLDHATGTRDYHHLQGLLKPMLFTAVAALLASLSMAGVLPFFGFIAKELLYEASSASSWLLLLFSFFTGVIFVAVAFITGYRIFWRNRNAPSQLLHPDSKALAFPPLLLGLISIAFGFMPGLLVSPLLNLSASAVLGHPSDFTLSLWHGFTPILGLSILTLLAGFIVYRYLESFGQLTSNFSVLYTYGPNKLYFLTIKGLQTGARYVTATIQNGYLRLYIASIIMSQVVLLVFAIWYNSPPLLLYEKLYLLQEVQLHEWLLVLLVFPVLVTVLKTRSRLTAIAVLGIMGYTVALVYILFGAPDIAATQLLIETLTVLIFVLVLHKLPAFRYLTHARQRITFVVISLLFGATMTYIVLLVKQFPLTSELKKYYGDNAYLLGKGKNIVNVILVDFRALDTLGEITVLAVAAIGIYALLKLRLEKGD</sequence>
<keyword evidence="3" id="KW-0050">Antiport</keyword>
<evidence type="ECO:0000256" key="2">
    <source>
        <dbReference type="ARBA" id="ARBA00022448"/>
    </source>
</evidence>
<feature type="domain" description="MrpA C-terminal/MbhE" evidence="14">
    <location>
        <begin position="680"/>
        <end position="759"/>
    </location>
</feature>
<feature type="domain" description="NADH-Ubiquinone oxidoreductase (complex I) chain 5 N-terminal" evidence="12">
    <location>
        <begin position="63"/>
        <end position="108"/>
    </location>
</feature>
<evidence type="ECO:0000259" key="13">
    <source>
        <dbReference type="Pfam" id="PF13244"/>
    </source>
</evidence>
<protein>
    <submittedName>
        <fullName evidence="15">Hydrogen gas-evolving membrane-bound hydrogenase subunit E</fullName>
    </submittedName>
</protein>
<comment type="caution">
    <text evidence="15">The sequence shown here is derived from an EMBL/GenBank/DDBJ whole genome shotgun (WGS) entry which is preliminary data.</text>
</comment>
<keyword evidence="5 9" id="KW-0812">Transmembrane</keyword>
<feature type="transmembrane region" description="Helical" evidence="10">
    <location>
        <begin position="203"/>
        <end position="228"/>
    </location>
</feature>
<dbReference type="PRINTS" id="PR01434">
    <property type="entry name" value="NADHDHGNASE5"/>
</dbReference>
<feature type="transmembrane region" description="Helical" evidence="10">
    <location>
        <begin position="740"/>
        <end position="758"/>
    </location>
</feature>
<evidence type="ECO:0000256" key="8">
    <source>
        <dbReference type="ARBA" id="ARBA00023136"/>
    </source>
</evidence>
<dbReference type="InterPro" id="IPR046806">
    <property type="entry name" value="MrpA_C/MbhE"/>
</dbReference>
<feature type="transmembrane region" description="Helical" evidence="10">
    <location>
        <begin position="295"/>
        <end position="314"/>
    </location>
</feature>
<feature type="transmembrane region" description="Helical" evidence="10">
    <location>
        <begin position="107"/>
        <end position="125"/>
    </location>
</feature>
<keyword evidence="2" id="KW-0813">Transport</keyword>
<reference evidence="15 16" key="1">
    <citation type="submission" date="2024-06" db="EMBL/GenBank/DDBJ databases">
        <title>Pontibacter populi HYL7-15.</title>
        <authorList>
            <person name="Kim M.K."/>
        </authorList>
    </citation>
    <scope>NUCLEOTIDE SEQUENCE [LARGE SCALE GENOMIC DNA]</scope>
    <source>
        <strain evidence="15 16">HYL7-15</strain>
    </source>
</reference>
<evidence type="ECO:0000256" key="5">
    <source>
        <dbReference type="ARBA" id="ARBA00022692"/>
    </source>
</evidence>
<name>A0ABV1RYM0_9BACT</name>
<dbReference type="Pfam" id="PF20501">
    <property type="entry name" value="MbhE"/>
    <property type="match status" value="1"/>
</dbReference>
<evidence type="ECO:0000313" key="16">
    <source>
        <dbReference type="Proteomes" id="UP001476807"/>
    </source>
</evidence>
<dbReference type="InterPro" id="IPR001750">
    <property type="entry name" value="ND/Mrp_TM"/>
</dbReference>
<feature type="transmembrane region" description="Helical" evidence="10">
    <location>
        <begin position="647"/>
        <end position="669"/>
    </location>
</feature>
<evidence type="ECO:0000256" key="9">
    <source>
        <dbReference type="RuleBase" id="RU000320"/>
    </source>
</evidence>
<dbReference type="Pfam" id="PF00662">
    <property type="entry name" value="Proton_antipo_N"/>
    <property type="match status" value="1"/>
</dbReference>
<keyword evidence="6 10" id="KW-1133">Transmembrane helix</keyword>
<organism evidence="15 16">
    <name type="scientific">Pontibacter populi</name>
    <dbReference type="NCBI Taxonomy" id="890055"/>
    <lineage>
        <taxon>Bacteria</taxon>
        <taxon>Pseudomonadati</taxon>
        <taxon>Bacteroidota</taxon>
        <taxon>Cytophagia</taxon>
        <taxon>Cytophagales</taxon>
        <taxon>Hymenobacteraceae</taxon>
        <taxon>Pontibacter</taxon>
    </lineage>
</organism>
<dbReference type="PANTHER" id="PTHR43373">
    <property type="entry name" value="NA(+)/H(+) ANTIPORTER SUBUNIT"/>
    <property type="match status" value="1"/>
</dbReference>
<proteinExistence type="predicted"/>
<feature type="transmembrane region" description="Helical" evidence="10">
    <location>
        <begin position="70"/>
        <end position="95"/>
    </location>
</feature>
<feature type="transmembrane region" description="Helical" evidence="10">
    <location>
        <begin position="486"/>
        <end position="510"/>
    </location>
</feature>
<feature type="transmembrane region" description="Helical" evidence="10">
    <location>
        <begin position="444"/>
        <end position="466"/>
    </location>
</feature>
<feature type="transmembrane region" description="Helical" evidence="10">
    <location>
        <begin position="681"/>
        <end position="701"/>
    </location>
</feature>
<dbReference type="PANTHER" id="PTHR43373:SF1">
    <property type="entry name" value="NA(+)_H(+) ANTIPORTER SUBUNIT A"/>
    <property type="match status" value="1"/>
</dbReference>
<feature type="transmembrane region" description="Helical" evidence="10">
    <location>
        <begin position="31"/>
        <end position="50"/>
    </location>
</feature>
<feature type="domain" description="MrpA C-terminal/MbhD" evidence="13">
    <location>
        <begin position="609"/>
        <end position="669"/>
    </location>
</feature>
<dbReference type="InterPro" id="IPR025383">
    <property type="entry name" value="MrpA_C/MbhD"/>
</dbReference>
<evidence type="ECO:0000313" key="15">
    <source>
        <dbReference type="EMBL" id="MER2999465.1"/>
    </source>
</evidence>
<comment type="subcellular location">
    <subcellularLocation>
        <location evidence="1">Cell membrane</location>
        <topology evidence="1">Multi-pass membrane protein</topology>
    </subcellularLocation>
    <subcellularLocation>
        <location evidence="9">Membrane</location>
        <topology evidence="9">Multi-pass membrane protein</topology>
    </subcellularLocation>
</comment>
<feature type="transmembrane region" description="Helical" evidence="10">
    <location>
        <begin position="6"/>
        <end position="22"/>
    </location>
</feature>
<feature type="transmembrane region" description="Helical" evidence="10">
    <location>
        <begin position="557"/>
        <end position="578"/>
    </location>
</feature>
<evidence type="ECO:0000259" key="11">
    <source>
        <dbReference type="Pfam" id="PF00361"/>
    </source>
</evidence>
<keyword evidence="8 10" id="KW-0472">Membrane</keyword>
<dbReference type="InterPro" id="IPR050616">
    <property type="entry name" value="CPA3_Na-H_Antiporter_A"/>
</dbReference>
<evidence type="ECO:0000256" key="1">
    <source>
        <dbReference type="ARBA" id="ARBA00004651"/>
    </source>
</evidence>
<evidence type="ECO:0000256" key="10">
    <source>
        <dbReference type="SAM" id="Phobius"/>
    </source>
</evidence>
<dbReference type="Pfam" id="PF13244">
    <property type="entry name" value="MbhD"/>
    <property type="match status" value="1"/>
</dbReference>
<evidence type="ECO:0000259" key="14">
    <source>
        <dbReference type="Pfam" id="PF20501"/>
    </source>
</evidence>
<feature type="transmembrane region" description="Helical" evidence="10">
    <location>
        <begin position="622"/>
        <end position="641"/>
    </location>
</feature>
<feature type="transmembrane region" description="Helical" evidence="10">
    <location>
        <begin position="598"/>
        <end position="615"/>
    </location>
</feature>
<feature type="transmembrane region" description="Helical" evidence="10">
    <location>
        <begin position="161"/>
        <end position="183"/>
    </location>
</feature>
<evidence type="ECO:0000256" key="4">
    <source>
        <dbReference type="ARBA" id="ARBA00022475"/>
    </source>
</evidence>
<accession>A0ABV1RYM0</accession>
<feature type="transmembrane region" description="Helical" evidence="10">
    <location>
        <begin position="400"/>
        <end position="423"/>
    </location>
</feature>
<keyword evidence="16" id="KW-1185">Reference proteome</keyword>